<dbReference type="Proteomes" id="UP000030671">
    <property type="component" value="Unassembled WGS sequence"/>
</dbReference>
<keyword evidence="3" id="KW-1185">Reference proteome</keyword>
<dbReference type="EMBL" id="KI925455">
    <property type="protein sequence ID" value="ETW85091.1"/>
    <property type="molecule type" value="Genomic_DNA"/>
</dbReference>
<sequence length="80" mass="8871">MLPKLQACLEHNFPGFTIHALDHGDPELTESREACRAYALKYRGVRQDELQPHAAEGEETLSHHALAHPSSEADDAVPNE</sequence>
<dbReference type="KEGG" id="hir:HETIRDRAFT_308718"/>
<name>W4KJ45_HETIT</name>
<evidence type="ECO:0000256" key="1">
    <source>
        <dbReference type="SAM" id="MobiDB-lite"/>
    </source>
</evidence>
<dbReference type="HOGENOM" id="CLU_196205_0_0_1"/>
<evidence type="ECO:0000313" key="3">
    <source>
        <dbReference type="Proteomes" id="UP000030671"/>
    </source>
</evidence>
<dbReference type="STRING" id="747525.W4KJ45"/>
<protein>
    <submittedName>
        <fullName evidence="2">Uncharacterized protein</fullName>
    </submittedName>
</protein>
<dbReference type="GeneID" id="20669610"/>
<dbReference type="InParanoid" id="W4KJ45"/>
<accession>W4KJ45</accession>
<proteinExistence type="predicted"/>
<organism evidence="2 3">
    <name type="scientific">Heterobasidion irregulare (strain TC 32-1)</name>
    <dbReference type="NCBI Taxonomy" id="747525"/>
    <lineage>
        <taxon>Eukaryota</taxon>
        <taxon>Fungi</taxon>
        <taxon>Dikarya</taxon>
        <taxon>Basidiomycota</taxon>
        <taxon>Agaricomycotina</taxon>
        <taxon>Agaricomycetes</taxon>
        <taxon>Russulales</taxon>
        <taxon>Bondarzewiaceae</taxon>
        <taxon>Heterobasidion</taxon>
        <taxon>Heterobasidion annosum species complex</taxon>
    </lineage>
</organism>
<dbReference type="RefSeq" id="XP_009541977.1">
    <property type="nucleotide sequence ID" value="XM_009543682.1"/>
</dbReference>
<dbReference type="AlphaFoldDB" id="W4KJ45"/>
<reference evidence="2 3" key="1">
    <citation type="journal article" date="2012" name="New Phytol.">
        <title>Insight into trade-off between wood decay and parasitism from the genome of a fungal forest pathogen.</title>
        <authorList>
            <person name="Olson A."/>
            <person name="Aerts A."/>
            <person name="Asiegbu F."/>
            <person name="Belbahri L."/>
            <person name="Bouzid O."/>
            <person name="Broberg A."/>
            <person name="Canback B."/>
            <person name="Coutinho P.M."/>
            <person name="Cullen D."/>
            <person name="Dalman K."/>
            <person name="Deflorio G."/>
            <person name="van Diepen L.T."/>
            <person name="Dunand C."/>
            <person name="Duplessis S."/>
            <person name="Durling M."/>
            <person name="Gonthier P."/>
            <person name="Grimwood J."/>
            <person name="Fossdal C.G."/>
            <person name="Hansson D."/>
            <person name="Henrissat B."/>
            <person name="Hietala A."/>
            <person name="Himmelstrand K."/>
            <person name="Hoffmeister D."/>
            <person name="Hogberg N."/>
            <person name="James T.Y."/>
            <person name="Karlsson M."/>
            <person name="Kohler A."/>
            <person name="Kues U."/>
            <person name="Lee Y.H."/>
            <person name="Lin Y.C."/>
            <person name="Lind M."/>
            <person name="Lindquist E."/>
            <person name="Lombard V."/>
            <person name="Lucas S."/>
            <person name="Lunden K."/>
            <person name="Morin E."/>
            <person name="Murat C."/>
            <person name="Park J."/>
            <person name="Raffaello T."/>
            <person name="Rouze P."/>
            <person name="Salamov A."/>
            <person name="Schmutz J."/>
            <person name="Solheim H."/>
            <person name="Stahlberg J."/>
            <person name="Velez H."/>
            <person name="de Vries R.P."/>
            <person name="Wiebenga A."/>
            <person name="Woodward S."/>
            <person name="Yakovlev I."/>
            <person name="Garbelotto M."/>
            <person name="Martin F."/>
            <person name="Grigoriev I.V."/>
            <person name="Stenlid J."/>
        </authorList>
    </citation>
    <scope>NUCLEOTIDE SEQUENCE [LARGE SCALE GENOMIC DNA]</scope>
    <source>
        <strain evidence="2 3">TC 32-1</strain>
    </source>
</reference>
<dbReference type="OrthoDB" id="73919at2759"/>
<gene>
    <name evidence="2" type="ORF">HETIRDRAFT_308718</name>
</gene>
<feature type="region of interest" description="Disordered" evidence="1">
    <location>
        <begin position="49"/>
        <end position="80"/>
    </location>
</feature>
<evidence type="ECO:0000313" key="2">
    <source>
        <dbReference type="EMBL" id="ETW85091.1"/>
    </source>
</evidence>